<organism evidence="1 2">
    <name type="scientific">Portunus trituberculatus</name>
    <name type="common">Swimming crab</name>
    <name type="synonym">Neptunus trituberculatus</name>
    <dbReference type="NCBI Taxonomy" id="210409"/>
    <lineage>
        <taxon>Eukaryota</taxon>
        <taxon>Metazoa</taxon>
        <taxon>Ecdysozoa</taxon>
        <taxon>Arthropoda</taxon>
        <taxon>Crustacea</taxon>
        <taxon>Multicrustacea</taxon>
        <taxon>Malacostraca</taxon>
        <taxon>Eumalacostraca</taxon>
        <taxon>Eucarida</taxon>
        <taxon>Decapoda</taxon>
        <taxon>Pleocyemata</taxon>
        <taxon>Brachyura</taxon>
        <taxon>Eubrachyura</taxon>
        <taxon>Portunoidea</taxon>
        <taxon>Portunidae</taxon>
        <taxon>Portuninae</taxon>
        <taxon>Portunus</taxon>
    </lineage>
</organism>
<evidence type="ECO:0000313" key="1">
    <source>
        <dbReference type="EMBL" id="MPC65107.1"/>
    </source>
</evidence>
<sequence>MAPQQGHTVLARLKGETHENLANHFCGPRNSRGVRDSKAFQITGLDESTASATEECESD</sequence>
<keyword evidence="2" id="KW-1185">Reference proteome</keyword>
<dbReference type="Proteomes" id="UP000324222">
    <property type="component" value="Unassembled WGS sequence"/>
</dbReference>
<evidence type="ECO:0000313" key="2">
    <source>
        <dbReference type="Proteomes" id="UP000324222"/>
    </source>
</evidence>
<dbReference type="EMBL" id="VSRR010022934">
    <property type="protein sequence ID" value="MPC65107.1"/>
    <property type="molecule type" value="Genomic_DNA"/>
</dbReference>
<name>A0A5B7H706_PORTR</name>
<proteinExistence type="predicted"/>
<reference evidence="1 2" key="1">
    <citation type="submission" date="2019-05" db="EMBL/GenBank/DDBJ databases">
        <title>Another draft genome of Portunus trituberculatus and its Hox gene families provides insights of decapod evolution.</title>
        <authorList>
            <person name="Jeong J.-H."/>
            <person name="Song I."/>
            <person name="Kim S."/>
            <person name="Choi T."/>
            <person name="Kim D."/>
            <person name="Ryu S."/>
            <person name="Kim W."/>
        </authorList>
    </citation>
    <scope>NUCLEOTIDE SEQUENCE [LARGE SCALE GENOMIC DNA]</scope>
    <source>
        <tissue evidence="1">Muscle</tissue>
    </source>
</reference>
<comment type="caution">
    <text evidence="1">The sequence shown here is derived from an EMBL/GenBank/DDBJ whole genome shotgun (WGS) entry which is preliminary data.</text>
</comment>
<accession>A0A5B7H706</accession>
<dbReference type="AlphaFoldDB" id="A0A5B7H706"/>
<protein>
    <submittedName>
        <fullName evidence="1">Uncharacterized protein</fullName>
    </submittedName>
</protein>
<gene>
    <name evidence="1" type="ORF">E2C01_059234</name>
</gene>